<sequence>MSQSNESSEARYSATDNLSFMYQLYCSYMILFKNDGGIDDFMPLPVLKRGLELLVRKHYPPVAGWFDVQGLEIDVVYYSDKFNDPPFTSQTLDISYDEAARHVSESNEEMFVPKAPSGVISSENKNIPMFLAKATYLTSNQGMVLGVNYHHSLMDGASFWNFMHNWAYLCNRLSRGDSEIEELPSQPTFGFPDISRFEDTSKVFDHTEYITTDPDSHTLELLPGEDKIKENRLVVSFSQQQELRKLAKQHGVSFHVILCAILWKELNTLRLQAKPAIADDVSQYTCAVNPRQALGMPSALCASAVINVAERCTVSQVAEMDLGQIAARIQQTLARVTPAYMCSSHKYLRALKEQELDNARHGRAGKRTMFSYIHPAAVKCTVSSSRTFPIYKLDFGSGSPEYVRPPYLPFDGCVRFWPGPPSSDSGADLELYISQPENIDLGRSDMLRPFIGEY</sequence>
<dbReference type="PANTHER" id="PTHR31896:SF64">
    <property type="entry name" value="TRICHOTHECENE 3-O-ACETYLTRANSFERASE"/>
    <property type="match status" value="1"/>
</dbReference>
<evidence type="ECO:0000313" key="2">
    <source>
        <dbReference type="EMBL" id="ORX70147.1"/>
    </source>
</evidence>
<dbReference type="EMBL" id="MCFD01000006">
    <property type="protein sequence ID" value="ORX70147.1"/>
    <property type="molecule type" value="Genomic_DNA"/>
</dbReference>
<dbReference type="PANTHER" id="PTHR31896">
    <property type="entry name" value="FAMILY REGULATORY PROTEIN, PUTATIVE (AFU_ORTHOLOGUE AFUA_3G14730)-RELATED"/>
    <property type="match status" value="1"/>
</dbReference>
<dbReference type="OrthoDB" id="1862401at2759"/>
<dbReference type="InterPro" id="IPR051283">
    <property type="entry name" value="Sec_Metabolite_Acyltrans"/>
</dbReference>
<dbReference type="GO" id="GO:0016740">
    <property type="term" value="F:transferase activity"/>
    <property type="evidence" value="ECO:0007669"/>
    <property type="project" value="UniProtKB-KW"/>
</dbReference>
<proteinExistence type="predicted"/>
<dbReference type="RefSeq" id="XP_040743785.1">
    <property type="nucleotide sequence ID" value="XM_040891062.1"/>
</dbReference>
<dbReference type="AlphaFoldDB" id="A0A1Y1W9C9"/>
<evidence type="ECO:0000256" key="1">
    <source>
        <dbReference type="ARBA" id="ARBA00022679"/>
    </source>
</evidence>
<keyword evidence="1" id="KW-0808">Transferase</keyword>
<protein>
    <recommendedName>
        <fullName evidence="4">Transferase</fullName>
    </recommendedName>
</protein>
<organism evidence="2 3">
    <name type="scientific">Linderina pennispora</name>
    <dbReference type="NCBI Taxonomy" id="61395"/>
    <lineage>
        <taxon>Eukaryota</taxon>
        <taxon>Fungi</taxon>
        <taxon>Fungi incertae sedis</taxon>
        <taxon>Zoopagomycota</taxon>
        <taxon>Kickxellomycotina</taxon>
        <taxon>Kickxellomycetes</taxon>
        <taxon>Kickxellales</taxon>
        <taxon>Kickxellaceae</taxon>
        <taxon>Linderina</taxon>
    </lineage>
</organism>
<keyword evidence="3" id="KW-1185">Reference proteome</keyword>
<accession>A0A1Y1W9C9</accession>
<dbReference type="GeneID" id="63807710"/>
<name>A0A1Y1W9C9_9FUNG</name>
<evidence type="ECO:0008006" key="4">
    <source>
        <dbReference type="Google" id="ProtNLM"/>
    </source>
</evidence>
<evidence type="ECO:0000313" key="3">
    <source>
        <dbReference type="Proteomes" id="UP000193922"/>
    </source>
</evidence>
<gene>
    <name evidence="2" type="ORF">DL89DRAFT_316307</name>
</gene>
<dbReference type="InterPro" id="IPR023213">
    <property type="entry name" value="CAT-like_dom_sf"/>
</dbReference>
<dbReference type="SUPFAM" id="SSF52777">
    <property type="entry name" value="CoA-dependent acyltransferases"/>
    <property type="match status" value="1"/>
</dbReference>
<reference evidence="2 3" key="1">
    <citation type="submission" date="2016-07" db="EMBL/GenBank/DDBJ databases">
        <title>Pervasive Adenine N6-methylation of Active Genes in Fungi.</title>
        <authorList>
            <consortium name="DOE Joint Genome Institute"/>
            <person name="Mondo S.J."/>
            <person name="Dannebaum R.O."/>
            <person name="Kuo R.C."/>
            <person name="Labutti K."/>
            <person name="Haridas S."/>
            <person name="Kuo A."/>
            <person name="Salamov A."/>
            <person name="Ahrendt S.R."/>
            <person name="Lipzen A."/>
            <person name="Sullivan W."/>
            <person name="Andreopoulos W.B."/>
            <person name="Clum A."/>
            <person name="Lindquist E."/>
            <person name="Daum C."/>
            <person name="Ramamoorthy G.K."/>
            <person name="Gryganskyi A."/>
            <person name="Culley D."/>
            <person name="Magnuson J.K."/>
            <person name="James T.Y."/>
            <person name="O'Malley M.A."/>
            <person name="Stajich J.E."/>
            <person name="Spatafora J.W."/>
            <person name="Visel A."/>
            <person name="Grigoriev I.V."/>
        </authorList>
    </citation>
    <scope>NUCLEOTIDE SEQUENCE [LARGE SCALE GENOMIC DNA]</scope>
    <source>
        <strain evidence="2 3">ATCC 12442</strain>
    </source>
</reference>
<comment type="caution">
    <text evidence="2">The sequence shown here is derived from an EMBL/GenBank/DDBJ whole genome shotgun (WGS) entry which is preliminary data.</text>
</comment>
<dbReference type="Proteomes" id="UP000193922">
    <property type="component" value="Unassembled WGS sequence"/>
</dbReference>
<dbReference type="Gene3D" id="3.30.559.10">
    <property type="entry name" value="Chloramphenicol acetyltransferase-like domain"/>
    <property type="match status" value="2"/>
</dbReference>
<dbReference type="Pfam" id="PF02458">
    <property type="entry name" value="Transferase"/>
    <property type="match status" value="1"/>
</dbReference>
<dbReference type="STRING" id="61395.A0A1Y1W9C9"/>